<feature type="domain" description="MHYT" evidence="5">
    <location>
        <begin position="13"/>
        <end position="201"/>
    </location>
</feature>
<dbReference type="InterPro" id="IPR000160">
    <property type="entry name" value="GGDEF_dom"/>
</dbReference>
<dbReference type="CDD" id="cd01948">
    <property type="entry name" value="EAL"/>
    <property type="match status" value="1"/>
</dbReference>
<dbReference type="Pfam" id="PF12860">
    <property type="entry name" value="PAS_7"/>
    <property type="match status" value="1"/>
</dbReference>
<dbReference type="InterPro" id="IPR005330">
    <property type="entry name" value="MHYT_dom"/>
</dbReference>
<evidence type="ECO:0000313" key="7">
    <source>
        <dbReference type="Proteomes" id="UP000549457"/>
    </source>
</evidence>
<dbReference type="CDD" id="cd01949">
    <property type="entry name" value="GGDEF"/>
    <property type="match status" value="1"/>
</dbReference>
<name>A0A840SHQ2_9RHOB</name>
<dbReference type="Gene3D" id="3.30.70.270">
    <property type="match status" value="1"/>
</dbReference>
<feature type="domain" description="PAS" evidence="2">
    <location>
        <begin position="250"/>
        <end position="292"/>
    </location>
</feature>
<evidence type="ECO:0000256" key="1">
    <source>
        <dbReference type="PROSITE-ProRule" id="PRU00244"/>
    </source>
</evidence>
<dbReference type="SUPFAM" id="SSF55073">
    <property type="entry name" value="Nucleotide cyclase"/>
    <property type="match status" value="1"/>
</dbReference>
<dbReference type="InterPro" id="IPR052155">
    <property type="entry name" value="Biofilm_reg_signaling"/>
</dbReference>
<dbReference type="GO" id="GO:0016020">
    <property type="term" value="C:membrane"/>
    <property type="evidence" value="ECO:0007669"/>
    <property type="project" value="UniProtKB-UniRule"/>
</dbReference>
<dbReference type="AlphaFoldDB" id="A0A840SHQ2"/>
<dbReference type="PROSITE" id="PS50887">
    <property type="entry name" value="GGDEF"/>
    <property type="match status" value="1"/>
</dbReference>
<dbReference type="InterPro" id="IPR000014">
    <property type="entry name" value="PAS"/>
</dbReference>
<dbReference type="PANTHER" id="PTHR44757">
    <property type="entry name" value="DIGUANYLATE CYCLASE DGCP"/>
    <property type="match status" value="1"/>
</dbReference>
<sequence>MLAAFLSQTLADNEMAFVATALMVAGIMATTVVILLHRASQLTGAARASWGLLLAGVAGIGVWTTHFVAMLGYRPDAALAYDPVVTFASAAIGVISIGGPLMACCYVRRRRVRAACGVVMGLGVGAMHFTGISALDDCVVSHSPLTSLLAVALGAVPLAAALVIRGGRAGAVLQAGLIIVGVCALHFTGLHGLSFTKLAAGGSTAIDPASLSLIVVSAAILLCGAASAAVYTETRLEAQRQQAASALAEQDERFLLALRNMSNGLVMVDAEGQVIAFNSRAVEILGLDAEDVAPGRGIALIVGAMARRGEWDAAEIADFVAEHRHWLAGEGGTRTERRFANGRTLAVSCRRMPEGGAVLSYDDVTESRAARDAMDFMALHDPLTALPNRRSFHDLVGRLSTEGETCGALLLIDIDRFKWMNETFGHSVGDAVLIQIADRLRFACPDGELVFRFEGGEVAAIVRAGTESDARRLAEVLRAAVARPVPIEGEPVSVSCCIGFACVADGDWHQLLERASLALRRAKEFGRDRIEGYESGMIERAARRRQIEVELAEALAQDAFELHFQPFYALPARRLIGFEALLRWRNPALGMVSPAEFVPISEANGLIVDIGAWVLEEACRQLARWPVHLHVAVNASAVQLRSADFVGQVADALRRHGVEARRLEVELTETAMVEDGRLLSEVLKGLRRLGVRIAMDDFGTGYSSLAHLRDFELDRIKIDRSFIDTDVADLGSRAVIRAVTSLAQDLNILTIGEGVETEEQFQRLVECGCDVGQGYLLGRPMDAAAASRLISLQMFDDDLGAEQREASRLREEANGFRESRAAG</sequence>
<dbReference type="SMART" id="SM00052">
    <property type="entry name" value="EAL"/>
    <property type="match status" value="1"/>
</dbReference>
<dbReference type="EMBL" id="JACHFM010000002">
    <property type="protein sequence ID" value="MBB5222539.1"/>
    <property type="molecule type" value="Genomic_DNA"/>
</dbReference>
<dbReference type="PROSITE" id="PS50883">
    <property type="entry name" value="EAL"/>
    <property type="match status" value="1"/>
</dbReference>
<dbReference type="PROSITE" id="PS50924">
    <property type="entry name" value="MHYT"/>
    <property type="match status" value="1"/>
</dbReference>
<dbReference type="CDD" id="cd00130">
    <property type="entry name" value="PAS"/>
    <property type="match status" value="1"/>
</dbReference>
<organism evidence="6 7">
    <name type="scientific">Amaricoccus macauensis</name>
    <dbReference type="NCBI Taxonomy" id="57001"/>
    <lineage>
        <taxon>Bacteria</taxon>
        <taxon>Pseudomonadati</taxon>
        <taxon>Pseudomonadota</taxon>
        <taxon>Alphaproteobacteria</taxon>
        <taxon>Rhodobacterales</taxon>
        <taxon>Paracoccaceae</taxon>
        <taxon>Amaricoccus</taxon>
    </lineage>
</organism>
<proteinExistence type="predicted"/>
<dbReference type="InterPro" id="IPR043128">
    <property type="entry name" value="Rev_trsase/Diguanyl_cyclase"/>
</dbReference>
<feature type="transmembrane region" description="Helical" evidence="1">
    <location>
        <begin position="48"/>
        <end position="73"/>
    </location>
</feature>
<feature type="transmembrane region" description="Helical" evidence="1">
    <location>
        <begin position="171"/>
        <end position="189"/>
    </location>
</feature>
<dbReference type="InterPro" id="IPR029787">
    <property type="entry name" value="Nucleotide_cyclase"/>
</dbReference>
<evidence type="ECO:0000259" key="3">
    <source>
        <dbReference type="PROSITE" id="PS50883"/>
    </source>
</evidence>
<gene>
    <name evidence="6" type="ORF">HNP73_002475</name>
</gene>
<keyword evidence="7" id="KW-1185">Reference proteome</keyword>
<evidence type="ECO:0000313" key="6">
    <source>
        <dbReference type="EMBL" id="MBB5222539.1"/>
    </source>
</evidence>
<dbReference type="Pfam" id="PF03707">
    <property type="entry name" value="MHYT"/>
    <property type="match status" value="1"/>
</dbReference>
<dbReference type="InterPro" id="IPR001633">
    <property type="entry name" value="EAL_dom"/>
</dbReference>
<evidence type="ECO:0000259" key="5">
    <source>
        <dbReference type="PROSITE" id="PS50924"/>
    </source>
</evidence>
<dbReference type="InterPro" id="IPR035919">
    <property type="entry name" value="EAL_sf"/>
</dbReference>
<keyword evidence="1" id="KW-0472">Membrane</keyword>
<dbReference type="Proteomes" id="UP000549457">
    <property type="component" value="Unassembled WGS sequence"/>
</dbReference>
<keyword evidence="1" id="KW-0812">Transmembrane</keyword>
<reference evidence="6 7" key="1">
    <citation type="submission" date="2020-08" db="EMBL/GenBank/DDBJ databases">
        <title>Genomic Encyclopedia of Type Strains, Phase IV (KMG-IV): sequencing the most valuable type-strain genomes for metagenomic binning, comparative biology and taxonomic classification.</title>
        <authorList>
            <person name="Goeker M."/>
        </authorList>
    </citation>
    <scope>NUCLEOTIDE SEQUENCE [LARGE SCALE GENOMIC DNA]</scope>
    <source>
        <strain evidence="6 7">DSM 101730</strain>
    </source>
</reference>
<dbReference type="PANTHER" id="PTHR44757:SF2">
    <property type="entry name" value="BIOFILM ARCHITECTURE MAINTENANCE PROTEIN MBAA"/>
    <property type="match status" value="1"/>
</dbReference>
<keyword evidence="1" id="KW-1133">Transmembrane helix</keyword>
<feature type="transmembrane region" description="Helical" evidence="1">
    <location>
        <begin position="85"/>
        <end position="107"/>
    </location>
</feature>
<evidence type="ECO:0000259" key="4">
    <source>
        <dbReference type="PROSITE" id="PS50887"/>
    </source>
</evidence>
<dbReference type="InterPro" id="IPR035965">
    <property type="entry name" value="PAS-like_dom_sf"/>
</dbReference>
<dbReference type="NCBIfam" id="TIGR00254">
    <property type="entry name" value="GGDEF"/>
    <property type="match status" value="1"/>
</dbReference>
<dbReference type="PROSITE" id="PS50112">
    <property type="entry name" value="PAS"/>
    <property type="match status" value="1"/>
</dbReference>
<dbReference type="RefSeq" id="WP_184149521.1">
    <property type="nucleotide sequence ID" value="NZ_JACHFM010000002.1"/>
</dbReference>
<feature type="transmembrane region" description="Helical" evidence="1">
    <location>
        <begin position="147"/>
        <end position="164"/>
    </location>
</feature>
<comment type="caution">
    <text evidence="6">The sequence shown here is derived from an EMBL/GenBank/DDBJ whole genome shotgun (WGS) entry which is preliminary data.</text>
</comment>
<dbReference type="Gene3D" id="3.20.20.450">
    <property type="entry name" value="EAL domain"/>
    <property type="match status" value="1"/>
</dbReference>
<feature type="transmembrane region" description="Helical" evidence="1">
    <location>
        <begin position="209"/>
        <end position="231"/>
    </location>
</feature>
<dbReference type="Gene3D" id="3.30.450.20">
    <property type="entry name" value="PAS domain"/>
    <property type="match status" value="1"/>
</dbReference>
<accession>A0A840SHQ2</accession>
<feature type="domain" description="EAL" evidence="3">
    <location>
        <begin position="544"/>
        <end position="794"/>
    </location>
</feature>
<dbReference type="SUPFAM" id="SSF141868">
    <property type="entry name" value="EAL domain-like"/>
    <property type="match status" value="1"/>
</dbReference>
<feature type="domain" description="GGDEF" evidence="4">
    <location>
        <begin position="405"/>
        <end position="535"/>
    </location>
</feature>
<protein>
    <submittedName>
        <fullName evidence="6">Diguanylate cyclase (GGDEF)-like protein</fullName>
    </submittedName>
</protein>
<feature type="transmembrane region" description="Helical" evidence="1">
    <location>
        <begin position="15"/>
        <end position="36"/>
    </location>
</feature>
<dbReference type="SMART" id="SM00267">
    <property type="entry name" value="GGDEF"/>
    <property type="match status" value="1"/>
</dbReference>
<dbReference type="Pfam" id="PF00563">
    <property type="entry name" value="EAL"/>
    <property type="match status" value="1"/>
</dbReference>
<dbReference type="Pfam" id="PF00990">
    <property type="entry name" value="GGDEF"/>
    <property type="match status" value="1"/>
</dbReference>
<dbReference type="SUPFAM" id="SSF55785">
    <property type="entry name" value="PYP-like sensor domain (PAS domain)"/>
    <property type="match status" value="1"/>
</dbReference>
<feature type="transmembrane region" description="Helical" evidence="1">
    <location>
        <begin position="114"/>
        <end position="135"/>
    </location>
</feature>
<evidence type="ECO:0000259" key="2">
    <source>
        <dbReference type="PROSITE" id="PS50112"/>
    </source>
</evidence>